<dbReference type="Proteomes" id="UP001597548">
    <property type="component" value="Unassembled WGS sequence"/>
</dbReference>
<protein>
    <recommendedName>
        <fullName evidence="3">Co-chaperone DjlA N-terminal domain-containing protein</fullName>
    </recommendedName>
</protein>
<proteinExistence type="predicted"/>
<gene>
    <name evidence="1" type="ORF">ACFS29_08870</name>
</gene>
<evidence type="ECO:0000313" key="1">
    <source>
        <dbReference type="EMBL" id="MFD2915748.1"/>
    </source>
</evidence>
<comment type="caution">
    <text evidence="1">The sequence shown here is derived from an EMBL/GenBank/DDBJ whole genome shotgun (WGS) entry which is preliminary data.</text>
</comment>
<sequence>MTTQKKLTLTFYQNLGKLFYAIAASDGNVRDVEFDTLKEFVKKQWLNIDEIEDAFSTDAAYQIEIVFDWLKNGNELNVQACYDDFITYKNDQSHLFTEEVKKMILKTASSIAYAFSGINKGELIMLAKLDMELKKS</sequence>
<dbReference type="Gene3D" id="1.10.3680.10">
    <property type="entry name" value="TerB-like"/>
    <property type="match status" value="1"/>
</dbReference>
<evidence type="ECO:0008006" key="3">
    <source>
        <dbReference type="Google" id="ProtNLM"/>
    </source>
</evidence>
<organism evidence="1 2">
    <name type="scientific">Psychroserpens luteus</name>
    <dbReference type="NCBI Taxonomy" id="1434066"/>
    <lineage>
        <taxon>Bacteria</taxon>
        <taxon>Pseudomonadati</taxon>
        <taxon>Bacteroidota</taxon>
        <taxon>Flavobacteriia</taxon>
        <taxon>Flavobacteriales</taxon>
        <taxon>Flavobacteriaceae</taxon>
        <taxon>Psychroserpens</taxon>
    </lineage>
</organism>
<dbReference type="EMBL" id="JBHUOS010000008">
    <property type="protein sequence ID" value="MFD2915748.1"/>
    <property type="molecule type" value="Genomic_DNA"/>
</dbReference>
<accession>A0ABW5ZRV8</accession>
<dbReference type="InterPro" id="IPR029024">
    <property type="entry name" value="TerB-like"/>
</dbReference>
<evidence type="ECO:0000313" key="2">
    <source>
        <dbReference type="Proteomes" id="UP001597548"/>
    </source>
</evidence>
<keyword evidence="2" id="KW-1185">Reference proteome</keyword>
<dbReference type="RefSeq" id="WP_194509362.1">
    <property type="nucleotide sequence ID" value="NZ_JADILU010000007.1"/>
</dbReference>
<name>A0ABW5ZRV8_9FLAO</name>
<dbReference type="SUPFAM" id="SSF158682">
    <property type="entry name" value="TerB-like"/>
    <property type="match status" value="1"/>
</dbReference>
<reference evidence="2" key="1">
    <citation type="journal article" date="2019" name="Int. J. Syst. Evol. Microbiol.">
        <title>The Global Catalogue of Microorganisms (GCM) 10K type strain sequencing project: providing services to taxonomists for standard genome sequencing and annotation.</title>
        <authorList>
            <consortium name="The Broad Institute Genomics Platform"/>
            <consortium name="The Broad Institute Genome Sequencing Center for Infectious Disease"/>
            <person name="Wu L."/>
            <person name="Ma J."/>
        </authorList>
    </citation>
    <scope>NUCLEOTIDE SEQUENCE [LARGE SCALE GENOMIC DNA]</scope>
    <source>
        <strain evidence="2">KCTC 32514</strain>
    </source>
</reference>